<feature type="region of interest" description="Disordered" evidence="1">
    <location>
        <begin position="86"/>
        <end position="120"/>
    </location>
</feature>
<dbReference type="AlphaFoldDB" id="I2GVQ6"/>
<dbReference type="OMA" id="NINQNAM"/>
<reference evidence="2 3" key="1">
    <citation type="journal article" date="2011" name="Proc. Natl. Acad. Sci. U.S.A.">
        <title>Evolutionary erosion of yeast sex chromosomes by mating-type switching accidents.</title>
        <authorList>
            <person name="Gordon J.L."/>
            <person name="Armisen D."/>
            <person name="Proux-Wera E."/>
            <person name="Oheigeartaigh S.S."/>
            <person name="Byrne K.P."/>
            <person name="Wolfe K.H."/>
        </authorList>
    </citation>
    <scope>NUCLEOTIDE SEQUENCE [LARGE SCALE GENOMIC DNA]</scope>
    <source>
        <strain evidence="3">ATCC 34711 / CBS 6284 / DSM 70876 / NBRC 10599 / NRRL Y-10934 / UCD 77-7</strain>
    </source>
</reference>
<dbReference type="RefSeq" id="XP_004177727.1">
    <property type="nucleotide sequence ID" value="XM_004177679.1"/>
</dbReference>
<evidence type="ECO:0000313" key="3">
    <source>
        <dbReference type="Proteomes" id="UP000002866"/>
    </source>
</evidence>
<sequence length="579" mass="64499">MTNPAYNVYDELKKLYTYATSVINENEGNKAIFERTKLELKLTSNYAENIDDTFRNGRYDSLPLVVARGYVYEYDNLGHHTKLKTRKDLKESGTTVPQEASLKRKRSIDDDISPNNSEKVNDLKRNTEIIQTLLGSSDSSKRSIGWGDSAILRQPALESSPSSNKASMDRSTSQCNEFLNQNKLEEYGSQVQPQKNKMIPLPQGKPQIIPTTRKSLVIDNEPLDKQSRSTTPKFAAPISIASSNTALTKISSNPNKETSTGTLASKAHVESLKKHTKGIIVDASAIPAIENSLEPTFPLVENPRANASNNTYSANNVNKERHSKRQSKLSPSKINTTNTVRHDVEEGNTLTQRKANNTSNNFTEPNSHRVTHQSNIQHSNISTINALESNFNQTSSSCDKNNIVSSTADFHTSDLASTSQESSANNGEKSSDGTTEYIQHFSEPIESIPENYMATVMPPNTDQGSNVHLTKRIYQEPEIRVKEEDVKYISVSNNGPQRTINNNVTAPGIILENSQEIYPSLYHYNASQRTYQTVQALSVHHPQHIENTSSTDLVNSQTGRVPKSLKRLGDLIKKYKLDE</sequence>
<feature type="region of interest" description="Disordered" evidence="1">
    <location>
        <begin position="414"/>
        <end position="434"/>
    </location>
</feature>
<evidence type="ECO:0000256" key="1">
    <source>
        <dbReference type="SAM" id="MobiDB-lite"/>
    </source>
</evidence>
<feature type="compositionally biased region" description="Polar residues" evidence="1">
    <location>
        <begin position="328"/>
        <end position="339"/>
    </location>
</feature>
<keyword evidence="3" id="KW-1185">Reference proteome</keyword>
<dbReference type="KEGG" id="tbl:TBLA_0A04120"/>
<organism evidence="2 3">
    <name type="scientific">Henningerozyma blattae (strain ATCC 34711 / CBS 6284 / DSM 70876 / NBRC 10599 / NRRL Y-10934 / UCD 77-7)</name>
    <name type="common">Yeast</name>
    <name type="synonym">Tetrapisispora blattae</name>
    <dbReference type="NCBI Taxonomy" id="1071380"/>
    <lineage>
        <taxon>Eukaryota</taxon>
        <taxon>Fungi</taxon>
        <taxon>Dikarya</taxon>
        <taxon>Ascomycota</taxon>
        <taxon>Saccharomycotina</taxon>
        <taxon>Saccharomycetes</taxon>
        <taxon>Saccharomycetales</taxon>
        <taxon>Saccharomycetaceae</taxon>
        <taxon>Henningerozyma</taxon>
    </lineage>
</organism>
<dbReference type="EMBL" id="HE806316">
    <property type="protein sequence ID" value="CCH58208.1"/>
    <property type="molecule type" value="Genomic_DNA"/>
</dbReference>
<accession>I2GVQ6</accession>
<feature type="compositionally biased region" description="Polar residues" evidence="1">
    <location>
        <begin position="348"/>
        <end position="365"/>
    </location>
</feature>
<dbReference type="HOGENOM" id="CLU_471068_0_0_1"/>
<gene>
    <name evidence="2" type="primary">TBLA0A04120</name>
    <name evidence="2" type="ORF">TBLA_0A04120</name>
</gene>
<proteinExistence type="predicted"/>
<protein>
    <submittedName>
        <fullName evidence="2">Uncharacterized protein</fullName>
    </submittedName>
</protein>
<dbReference type="Proteomes" id="UP000002866">
    <property type="component" value="Chromosome 1"/>
</dbReference>
<feature type="compositionally biased region" description="Low complexity" evidence="1">
    <location>
        <begin position="305"/>
        <end position="317"/>
    </location>
</feature>
<feature type="region of interest" description="Disordered" evidence="1">
    <location>
        <begin position="301"/>
        <end position="373"/>
    </location>
</feature>
<dbReference type="InParanoid" id="I2GVQ6"/>
<name>I2GVQ6_HENB6</name>
<evidence type="ECO:0000313" key="2">
    <source>
        <dbReference type="EMBL" id="CCH58208.1"/>
    </source>
</evidence>
<dbReference type="GeneID" id="14493085"/>